<dbReference type="InterPro" id="IPR005804">
    <property type="entry name" value="FA_desaturase_dom"/>
</dbReference>
<keyword evidence="1 4" id="KW-0349">Heme</keyword>
<dbReference type="PANTHER" id="PTHR16740:SF1">
    <property type="entry name" value="CYTOCHROME B5-RELATED PROTEIN-RELATED"/>
    <property type="match status" value="1"/>
</dbReference>
<dbReference type="InterPro" id="IPR018506">
    <property type="entry name" value="Cyt_B5_heme-BS"/>
</dbReference>
<feature type="transmembrane region" description="Helical" evidence="4">
    <location>
        <begin position="135"/>
        <end position="153"/>
    </location>
</feature>
<dbReference type="GO" id="GO:0046872">
    <property type="term" value="F:metal ion binding"/>
    <property type="evidence" value="ECO:0007669"/>
    <property type="project" value="UniProtKB-UniRule"/>
</dbReference>
<dbReference type="Pfam" id="PF00173">
    <property type="entry name" value="Cyt-b5"/>
    <property type="match status" value="1"/>
</dbReference>
<dbReference type="SUPFAM" id="SSF55856">
    <property type="entry name" value="Cytochrome b5-like heme/steroid binding domain"/>
    <property type="match status" value="1"/>
</dbReference>
<dbReference type="PROSITE" id="PS00191">
    <property type="entry name" value="CYTOCHROME_B5_1"/>
    <property type="match status" value="1"/>
</dbReference>
<keyword evidence="3 4" id="KW-0408">Iron</keyword>
<protein>
    <recommendedName>
        <fullName evidence="5">Cytochrome b5 heme-binding domain-containing protein</fullName>
    </recommendedName>
</protein>
<name>R4WNE6_RIPPE</name>
<keyword evidence="2 4" id="KW-0479">Metal-binding</keyword>
<keyword evidence="4" id="KW-0812">Transmembrane</keyword>
<feature type="transmembrane region" description="Helical" evidence="4">
    <location>
        <begin position="276"/>
        <end position="300"/>
    </location>
</feature>
<dbReference type="Pfam" id="PF00487">
    <property type="entry name" value="FA_desaturase"/>
    <property type="match status" value="1"/>
</dbReference>
<reference evidence="6" key="1">
    <citation type="journal article" date="2013" name="PLoS ONE">
        <title>Gene expression in gut symbiotic organ of stinkbug affected by extracellular bacterial symbiont.</title>
        <authorList>
            <person name="Futahashi R."/>
            <person name="Tanaka K."/>
            <person name="Tanahashi M."/>
            <person name="Nikoh N."/>
            <person name="Kikuchi Y."/>
            <person name="Lee B.L."/>
            <person name="Fukatsu T."/>
        </authorList>
    </citation>
    <scope>NUCLEOTIDE SEQUENCE</scope>
    <source>
        <tissue evidence="6">Midgut</tissue>
    </source>
</reference>
<sequence>MDDDWRSYPEWCPPDWTGQAKTCQGWLETRRKDLEEKSLWRIHDGLYDVTDFIKHHPGGAYWLTVTQGTDITEAFESHHLSDKARNILPKYFIRKATTKRNSPFTFEKDGFYETLRNRVKEKIKDQKGPSVQSKMMIDSLFTGTIIFSVLAGIYQNYIFAFVASLFLTFTTVCAHNFFHQRDNWRMYFFQLSLLSVRDWRISHAMSHHLFPNTLHDLEITMFEPWFQYLPRPDKSFTARFFSLLYWPIVYLLILFAESISRLMVDPDGLKELIPLVIPLSMILCNVPVITAVIWWVLIIFMASFMFSLVGLNAAHHHPEIFHDGDEPRKNRDWGVYQLDAVRDRTEIKGILPLVLILFGDHTLHHLFPTLDHAHLAKLYPVLEETCKEFNVDFKLHTIVDLLLGQFKQLTRNTKRKLS</sequence>
<keyword evidence="4" id="KW-1133">Transmembrane helix</keyword>
<dbReference type="AlphaFoldDB" id="R4WNE6"/>
<dbReference type="GO" id="GO:0020037">
    <property type="term" value="F:heme binding"/>
    <property type="evidence" value="ECO:0007669"/>
    <property type="project" value="UniProtKB-UniRule"/>
</dbReference>
<feature type="transmembrane region" description="Helical" evidence="4">
    <location>
        <begin position="159"/>
        <end position="178"/>
    </location>
</feature>
<evidence type="ECO:0000256" key="3">
    <source>
        <dbReference type="ARBA" id="ARBA00023004"/>
    </source>
</evidence>
<dbReference type="InterPro" id="IPR053100">
    <property type="entry name" value="Cytochrome_b5-related"/>
</dbReference>
<evidence type="ECO:0000259" key="5">
    <source>
        <dbReference type="PROSITE" id="PS50255"/>
    </source>
</evidence>
<dbReference type="PANTHER" id="PTHR16740">
    <property type="entry name" value="CYTOCHROME B5-RELATED PROTEIN-RELATED"/>
    <property type="match status" value="1"/>
</dbReference>
<comment type="similarity">
    <text evidence="4">Belongs to the cytochrome b5 family.</text>
</comment>
<feature type="transmembrane region" description="Helical" evidence="4">
    <location>
        <begin position="236"/>
        <end position="256"/>
    </location>
</feature>
<proteinExistence type="evidence at transcript level"/>
<dbReference type="SMART" id="SM01117">
    <property type="entry name" value="Cyt-b5"/>
    <property type="match status" value="1"/>
</dbReference>
<evidence type="ECO:0000256" key="2">
    <source>
        <dbReference type="ARBA" id="ARBA00022723"/>
    </source>
</evidence>
<evidence type="ECO:0000256" key="1">
    <source>
        <dbReference type="ARBA" id="ARBA00022617"/>
    </source>
</evidence>
<feature type="domain" description="Cytochrome b5 heme-binding" evidence="5">
    <location>
        <begin position="28"/>
        <end position="97"/>
    </location>
</feature>
<dbReference type="InterPro" id="IPR036400">
    <property type="entry name" value="Cyt_B5-like_heme/steroid_sf"/>
</dbReference>
<dbReference type="GO" id="GO:0006629">
    <property type="term" value="P:lipid metabolic process"/>
    <property type="evidence" value="ECO:0007669"/>
    <property type="project" value="InterPro"/>
</dbReference>
<evidence type="ECO:0000313" key="6">
    <source>
        <dbReference type="EMBL" id="BAN20361.1"/>
    </source>
</evidence>
<dbReference type="PROSITE" id="PS50255">
    <property type="entry name" value="CYTOCHROME_B5_2"/>
    <property type="match status" value="1"/>
</dbReference>
<evidence type="ECO:0000256" key="4">
    <source>
        <dbReference type="RuleBase" id="RU362121"/>
    </source>
</evidence>
<accession>R4WNE6</accession>
<comment type="caution">
    <text evidence="4">Lacks conserved residue(s) required for the propagation of feature annotation.</text>
</comment>
<dbReference type="EMBL" id="AK417146">
    <property type="protein sequence ID" value="BAN20361.1"/>
    <property type="molecule type" value="mRNA"/>
</dbReference>
<dbReference type="InterPro" id="IPR001199">
    <property type="entry name" value="Cyt_B5-like_heme/steroid-bd"/>
</dbReference>
<dbReference type="Gene3D" id="3.10.120.10">
    <property type="entry name" value="Cytochrome b5-like heme/steroid binding domain"/>
    <property type="match status" value="1"/>
</dbReference>
<organism evidence="6">
    <name type="scientific">Riptortus pedestris</name>
    <name type="common">Bean bug</name>
    <dbReference type="NCBI Taxonomy" id="329032"/>
    <lineage>
        <taxon>Eukaryota</taxon>
        <taxon>Metazoa</taxon>
        <taxon>Ecdysozoa</taxon>
        <taxon>Arthropoda</taxon>
        <taxon>Hexapoda</taxon>
        <taxon>Insecta</taxon>
        <taxon>Pterygota</taxon>
        <taxon>Neoptera</taxon>
        <taxon>Paraneoptera</taxon>
        <taxon>Hemiptera</taxon>
        <taxon>Heteroptera</taxon>
        <taxon>Panheteroptera</taxon>
        <taxon>Pentatomomorpha</taxon>
        <taxon>Coreoidea</taxon>
        <taxon>Alydidae</taxon>
        <taxon>Riptortus</taxon>
    </lineage>
</organism>
<keyword evidence="4" id="KW-0472">Membrane</keyword>